<dbReference type="InterPro" id="IPR029060">
    <property type="entry name" value="PIN-like_dom_sf"/>
</dbReference>
<dbReference type="EMBL" id="BDIP01001106">
    <property type="protein sequence ID" value="GIQ83591.1"/>
    <property type="molecule type" value="Genomic_DNA"/>
</dbReference>
<evidence type="ECO:0000313" key="1">
    <source>
        <dbReference type="EMBL" id="GIQ83591.1"/>
    </source>
</evidence>
<gene>
    <name evidence="1" type="ORF">KIPB_004937</name>
</gene>
<proteinExistence type="predicted"/>
<feature type="non-terminal residue" evidence="1">
    <location>
        <position position="1"/>
    </location>
</feature>
<organism evidence="1 2">
    <name type="scientific">Kipferlia bialata</name>
    <dbReference type="NCBI Taxonomy" id="797122"/>
    <lineage>
        <taxon>Eukaryota</taxon>
        <taxon>Metamonada</taxon>
        <taxon>Carpediemonas-like organisms</taxon>
        <taxon>Kipferlia</taxon>
    </lineage>
</organism>
<dbReference type="Proteomes" id="UP000265618">
    <property type="component" value="Unassembled WGS sequence"/>
</dbReference>
<name>A0A9K3GIN0_9EUKA</name>
<evidence type="ECO:0000313" key="2">
    <source>
        <dbReference type="Proteomes" id="UP000265618"/>
    </source>
</evidence>
<sequence length="282" mass="30642">MGIRGFYGALKRAGLVKPTPLSSFKHSHLLVDTANLKFTLSECMVKQGMAPKDIATYLTAFLSHFGTVTVVADGAMGATEEQMRKRASRFSNRCQSVRAAAEWLLYGTTLGNNRFLCRAVDDASRAVFNALAGQTITAPAEADDVIMQMALDDPSAVILTGDSDMCKVPATLLWTDSLGSALCSLRDQTYSASVSTTDCKESGVMALLTSFHESRVGYIPEQTQPEYRHCVSLQTLPPSFMDLFRQGTLSNLVQFRLSSSSGGSDTIEALRAEIIKKDSEIR</sequence>
<keyword evidence="2" id="KW-1185">Reference proteome</keyword>
<accession>A0A9K3GIN0</accession>
<dbReference type="Gene3D" id="3.40.50.1010">
    <property type="entry name" value="5'-nuclease"/>
    <property type="match status" value="1"/>
</dbReference>
<reference evidence="1 2" key="1">
    <citation type="journal article" date="2018" name="PLoS ONE">
        <title>The draft genome of Kipferlia bialata reveals reductive genome evolution in fornicate parasites.</title>
        <authorList>
            <person name="Tanifuji G."/>
            <person name="Takabayashi S."/>
            <person name="Kume K."/>
            <person name="Takagi M."/>
            <person name="Nakayama T."/>
            <person name="Kamikawa R."/>
            <person name="Inagaki Y."/>
            <person name="Hashimoto T."/>
        </authorList>
    </citation>
    <scope>NUCLEOTIDE SEQUENCE [LARGE SCALE GENOMIC DNA]</scope>
    <source>
        <strain evidence="1">NY0173</strain>
    </source>
</reference>
<dbReference type="AlphaFoldDB" id="A0A9K3GIN0"/>
<dbReference type="SUPFAM" id="SSF88723">
    <property type="entry name" value="PIN domain-like"/>
    <property type="match status" value="1"/>
</dbReference>
<protein>
    <submittedName>
        <fullName evidence="1">Uncharacterized protein</fullName>
    </submittedName>
</protein>
<comment type="caution">
    <text evidence="1">The sequence shown here is derived from an EMBL/GenBank/DDBJ whole genome shotgun (WGS) entry which is preliminary data.</text>
</comment>